<feature type="region of interest" description="Disordered" evidence="2">
    <location>
        <begin position="81"/>
        <end position="159"/>
    </location>
</feature>
<evidence type="ECO:0000313" key="4">
    <source>
        <dbReference type="WBParaSite" id="PEQ_0000637601-mRNA-1"/>
    </source>
</evidence>
<evidence type="ECO:0000256" key="1">
    <source>
        <dbReference type="ARBA" id="ARBA00010872"/>
    </source>
</evidence>
<dbReference type="GO" id="GO:0016787">
    <property type="term" value="F:hydrolase activity"/>
    <property type="evidence" value="ECO:0007669"/>
    <property type="project" value="InterPro"/>
</dbReference>
<dbReference type="InterPro" id="IPR000246">
    <property type="entry name" value="Peptidase_T2"/>
</dbReference>
<feature type="compositionally biased region" description="Basic and acidic residues" evidence="2">
    <location>
        <begin position="132"/>
        <end position="144"/>
    </location>
</feature>
<comment type="similarity">
    <text evidence="1">Belongs to the Ntn-hydrolase family.</text>
</comment>
<evidence type="ECO:0000313" key="3">
    <source>
        <dbReference type="Proteomes" id="UP000887564"/>
    </source>
</evidence>
<dbReference type="Pfam" id="PF01112">
    <property type="entry name" value="Asparaginase_2"/>
    <property type="match status" value="1"/>
</dbReference>
<dbReference type="AlphaFoldDB" id="A0A914RJA6"/>
<organism evidence="3 4">
    <name type="scientific">Parascaris equorum</name>
    <name type="common">Equine roundworm</name>
    <dbReference type="NCBI Taxonomy" id="6256"/>
    <lineage>
        <taxon>Eukaryota</taxon>
        <taxon>Metazoa</taxon>
        <taxon>Ecdysozoa</taxon>
        <taxon>Nematoda</taxon>
        <taxon>Chromadorea</taxon>
        <taxon>Rhabditida</taxon>
        <taxon>Spirurina</taxon>
        <taxon>Ascaridomorpha</taxon>
        <taxon>Ascaridoidea</taxon>
        <taxon>Ascarididae</taxon>
        <taxon>Parascaris</taxon>
    </lineage>
</organism>
<dbReference type="InterPro" id="IPR029055">
    <property type="entry name" value="Ntn_hydrolases_N"/>
</dbReference>
<reference evidence="4" key="1">
    <citation type="submission" date="2022-11" db="UniProtKB">
        <authorList>
            <consortium name="WormBaseParasite"/>
        </authorList>
    </citation>
    <scope>IDENTIFICATION</scope>
</reference>
<accession>A0A914RJA6</accession>
<proteinExistence type="inferred from homology"/>
<evidence type="ECO:0000256" key="2">
    <source>
        <dbReference type="SAM" id="MobiDB-lite"/>
    </source>
</evidence>
<feature type="compositionally biased region" description="Basic and acidic residues" evidence="2">
    <location>
        <begin position="103"/>
        <end position="121"/>
    </location>
</feature>
<dbReference type="WBParaSite" id="PEQ_0000637601-mRNA-1">
    <property type="protein sequence ID" value="PEQ_0000637601-mRNA-1"/>
    <property type="gene ID" value="PEQ_0000637601"/>
</dbReference>
<dbReference type="SUPFAM" id="SSF56235">
    <property type="entry name" value="N-terminal nucleophile aminohydrolases (Ntn hydrolases)"/>
    <property type="match status" value="1"/>
</dbReference>
<dbReference type="Proteomes" id="UP000887564">
    <property type="component" value="Unplaced"/>
</dbReference>
<feature type="compositionally biased region" description="Basic residues" evidence="2">
    <location>
        <begin position="145"/>
        <end position="159"/>
    </location>
</feature>
<dbReference type="Gene3D" id="3.60.20.30">
    <property type="entry name" value="(Glycosyl)asparaginase"/>
    <property type="match status" value="1"/>
</dbReference>
<sequence>MLIVKSPSAVPAVVMNLFVYQRRSRQIADLVRYSGKSLSEACDEVVFVELRQTMAGFIGVDRKGNVAMPFNTPGMFRVLLQDPGRQIQAQTDRNRRRPAGKRRQAETDGQTHSDIQTRSDADIEAYTQVDTDGQKDTDKPSADRHKYKQTHKKQIQKQA</sequence>
<name>A0A914RJA6_PAREQ</name>
<protein>
    <submittedName>
        <fullName evidence="4">Uncharacterized protein</fullName>
    </submittedName>
</protein>
<keyword evidence="3" id="KW-1185">Reference proteome</keyword>